<evidence type="ECO:0000313" key="3">
    <source>
        <dbReference type="Proteomes" id="UP000018004"/>
    </source>
</evidence>
<keyword evidence="1" id="KW-0732">Signal</keyword>
<sequence length="270" mass="32148">MKHFYCLILLLSVSVNYAQQDKSAMDKKKAQEAIIKEHLTDCAVKYNYTFQMAEWQACLDAGLKKDSTIAYLWQQKAMPYFKARKYEVGMVFIDKAVTYDAERWQPYRAFIKCIFAKTYKDAIADFEDCKKKFGNNYVMDHTYDFYIALCYLQLNEFKKAEILLQNYVDTTLKKNGEDWVHHTALFYLGISMYEQQRWSDAITVFDRSLAKYKNYSDVKYYKGICLYRLGKTEESDAIMKESKADYELGYKINEDNVVYEMYPYQVRRKK</sequence>
<dbReference type="SUPFAM" id="SSF48452">
    <property type="entry name" value="TPR-like"/>
    <property type="match status" value="1"/>
</dbReference>
<dbReference type="OrthoDB" id="655905at2"/>
<gene>
    <name evidence="2" type="ORF">FLJC2902T_01520</name>
</gene>
<dbReference type="InterPro" id="IPR011990">
    <property type="entry name" value="TPR-like_helical_dom_sf"/>
</dbReference>
<feature type="signal peptide" evidence="1">
    <location>
        <begin position="1"/>
        <end position="18"/>
    </location>
</feature>
<accession>V6STA9</accession>
<name>V6STA9_9FLAO</name>
<dbReference type="PATRIC" id="fig|1341181.4.peg.147"/>
<dbReference type="RefSeq" id="WP_023577860.1">
    <property type="nucleotide sequence ID" value="NZ_AVGG01000001.1"/>
</dbReference>
<dbReference type="Proteomes" id="UP000018004">
    <property type="component" value="Unassembled WGS sequence"/>
</dbReference>
<keyword evidence="3" id="KW-1185">Reference proteome</keyword>
<proteinExistence type="predicted"/>
<dbReference type="eggNOG" id="COG0457">
    <property type="taxonomic scope" value="Bacteria"/>
</dbReference>
<protein>
    <recommendedName>
        <fullName evidence="4">Tetratricopeptide repeat protein</fullName>
    </recommendedName>
</protein>
<dbReference type="AlphaFoldDB" id="V6STA9"/>
<dbReference type="Pfam" id="PF13174">
    <property type="entry name" value="TPR_6"/>
    <property type="match status" value="1"/>
</dbReference>
<dbReference type="Gene3D" id="1.25.40.10">
    <property type="entry name" value="Tetratricopeptide repeat domain"/>
    <property type="match status" value="2"/>
</dbReference>
<dbReference type="STRING" id="1341181.FLJC2902T_01520"/>
<feature type="chain" id="PRO_5004751231" description="Tetratricopeptide repeat protein" evidence="1">
    <location>
        <begin position="19"/>
        <end position="270"/>
    </location>
</feature>
<reference evidence="2 3" key="1">
    <citation type="submission" date="2013-08" db="EMBL/GenBank/DDBJ databases">
        <title>Flavobacterium limnosediminis JC2902 genome sequencing.</title>
        <authorList>
            <person name="Lee K."/>
            <person name="Yi H."/>
            <person name="Park S."/>
            <person name="Chun J."/>
        </authorList>
    </citation>
    <scope>NUCLEOTIDE SEQUENCE [LARGE SCALE GENOMIC DNA]</scope>
    <source>
        <strain evidence="2 3">JC2902</strain>
    </source>
</reference>
<evidence type="ECO:0008006" key="4">
    <source>
        <dbReference type="Google" id="ProtNLM"/>
    </source>
</evidence>
<evidence type="ECO:0000256" key="1">
    <source>
        <dbReference type="SAM" id="SignalP"/>
    </source>
</evidence>
<organism evidence="2 3">
    <name type="scientific">Flavobacterium limnosediminis JC2902</name>
    <dbReference type="NCBI Taxonomy" id="1341181"/>
    <lineage>
        <taxon>Bacteria</taxon>
        <taxon>Pseudomonadati</taxon>
        <taxon>Bacteroidota</taxon>
        <taxon>Flavobacteriia</taxon>
        <taxon>Flavobacteriales</taxon>
        <taxon>Flavobacteriaceae</taxon>
        <taxon>Flavobacterium</taxon>
    </lineage>
</organism>
<evidence type="ECO:0000313" key="2">
    <source>
        <dbReference type="EMBL" id="ESU29679.1"/>
    </source>
</evidence>
<dbReference type="InterPro" id="IPR019734">
    <property type="entry name" value="TPR_rpt"/>
</dbReference>
<comment type="caution">
    <text evidence="2">The sequence shown here is derived from an EMBL/GenBank/DDBJ whole genome shotgun (WGS) entry which is preliminary data.</text>
</comment>
<dbReference type="EMBL" id="AVGG01000001">
    <property type="protein sequence ID" value="ESU29679.1"/>
    <property type="molecule type" value="Genomic_DNA"/>
</dbReference>